<dbReference type="EMBL" id="BRPK01000007">
    <property type="protein sequence ID" value="GLB39867.1"/>
    <property type="molecule type" value="Genomic_DNA"/>
</dbReference>
<evidence type="ECO:0000313" key="2">
    <source>
        <dbReference type="EMBL" id="GLB39867.1"/>
    </source>
</evidence>
<dbReference type="OrthoDB" id="5397701at2759"/>
<protein>
    <submittedName>
        <fullName evidence="2">Uncharacterized protein</fullName>
    </submittedName>
</protein>
<feature type="region of interest" description="Disordered" evidence="1">
    <location>
        <begin position="109"/>
        <end position="131"/>
    </location>
</feature>
<feature type="region of interest" description="Disordered" evidence="1">
    <location>
        <begin position="57"/>
        <end position="92"/>
    </location>
</feature>
<comment type="caution">
    <text evidence="2">The sequence shown here is derived from an EMBL/GenBank/DDBJ whole genome shotgun (WGS) entry which is preliminary data.</text>
</comment>
<dbReference type="AlphaFoldDB" id="A0A9P3UP10"/>
<reference evidence="2" key="1">
    <citation type="submission" date="2022-07" db="EMBL/GenBank/DDBJ databases">
        <title>The genome of Lyophyllum shimeji provides insight into the initial evolution of ectomycorrhizal fungal genome.</title>
        <authorList>
            <person name="Kobayashi Y."/>
            <person name="Shibata T."/>
            <person name="Hirakawa H."/>
            <person name="Shigenobu S."/>
            <person name="Nishiyama T."/>
            <person name="Yamada A."/>
            <person name="Hasebe M."/>
            <person name="Kawaguchi M."/>
        </authorList>
    </citation>
    <scope>NUCLEOTIDE SEQUENCE</scope>
    <source>
        <strain evidence="2">AT787</strain>
    </source>
</reference>
<dbReference type="Proteomes" id="UP001063166">
    <property type="component" value="Unassembled WGS sequence"/>
</dbReference>
<evidence type="ECO:0000313" key="3">
    <source>
        <dbReference type="Proteomes" id="UP001063166"/>
    </source>
</evidence>
<dbReference type="PANTHER" id="PTHR37331">
    <property type="entry name" value="YALI0F11671P"/>
    <property type="match status" value="1"/>
</dbReference>
<accession>A0A9P3UP10</accession>
<gene>
    <name evidence="2" type="ORF">LshimejAT787_0703770</name>
</gene>
<organism evidence="2 3">
    <name type="scientific">Lyophyllum shimeji</name>
    <name type="common">Hon-shimeji</name>
    <name type="synonym">Tricholoma shimeji</name>
    <dbReference type="NCBI Taxonomy" id="47721"/>
    <lineage>
        <taxon>Eukaryota</taxon>
        <taxon>Fungi</taxon>
        <taxon>Dikarya</taxon>
        <taxon>Basidiomycota</taxon>
        <taxon>Agaricomycotina</taxon>
        <taxon>Agaricomycetes</taxon>
        <taxon>Agaricomycetidae</taxon>
        <taxon>Agaricales</taxon>
        <taxon>Tricholomatineae</taxon>
        <taxon>Lyophyllaceae</taxon>
        <taxon>Lyophyllum</taxon>
    </lineage>
</organism>
<sequence>MRPSSALRTALRNASRPLQRCIKPSLARGLRSSSRTAPIPSFTAFSCRSPTQYALQNGPAARRSFHSAPSQDPNREGLYYHPTPAPTPASRDQPAFALSFLESPPPHADSSTIIGWLPATGTSGSPEGQEAGLKDFVENPKFRDILHKAVQEGLRKGVDDIQINGATQLQEGWMHIHDDRNIPPLGRIGDPDDIIASVRVQDGKIMPETYQAMPAYRICTADGLTQLTPGLAQELQKHLLKQAEAEGAQPYISTWVFEYILHQK</sequence>
<dbReference type="PANTHER" id="PTHR37331:SF1">
    <property type="entry name" value="YALI0F11671P"/>
    <property type="match status" value="1"/>
</dbReference>
<name>A0A9P3UP10_LYOSH</name>
<proteinExistence type="predicted"/>
<evidence type="ECO:0000256" key="1">
    <source>
        <dbReference type="SAM" id="MobiDB-lite"/>
    </source>
</evidence>
<keyword evidence="3" id="KW-1185">Reference proteome</keyword>